<dbReference type="Pfam" id="PF13623">
    <property type="entry name" value="SurA_N_2"/>
    <property type="match status" value="1"/>
</dbReference>
<keyword evidence="13" id="KW-1185">Reference proteome</keyword>
<evidence type="ECO:0000256" key="6">
    <source>
        <dbReference type="ARBA" id="ARBA00023136"/>
    </source>
</evidence>
<keyword evidence="2" id="KW-1003">Cell membrane</keyword>
<keyword evidence="5" id="KW-1133">Transmembrane helix</keyword>
<gene>
    <name evidence="12" type="ORF">E4P47_08170</name>
</gene>
<keyword evidence="4" id="KW-0812">Transmembrane</keyword>
<dbReference type="EMBL" id="SPNC01000147">
    <property type="protein sequence ID" value="TFH94290.1"/>
    <property type="molecule type" value="Genomic_DNA"/>
</dbReference>
<dbReference type="GO" id="GO:0005886">
    <property type="term" value="C:plasma membrane"/>
    <property type="evidence" value="ECO:0007669"/>
    <property type="project" value="UniProtKB-SubCell"/>
</dbReference>
<evidence type="ECO:0000259" key="11">
    <source>
        <dbReference type="PROSITE" id="PS50198"/>
    </source>
</evidence>
<dbReference type="Gene3D" id="3.10.50.40">
    <property type="match status" value="1"/>
</dbReference>
<feature type="domain" description="PpiC" evidence="11">
    <location>
        <begin position="356"/>
        <end position="456"/>
    </location>
</feature>
<dbReference type="PANTHER" id="PTHR47529:SF1">
    <property type="entry name" value="PERIPLASMIC CHAPERONE PPID"/>
    <property type="match status" value="1"/>
</dbReference>
<evidence type="ECO:0000313" key="12">
    <source>
        <dbReference type="EMBL" id="TFH94290.1"/>
    </source>
</evidence>
<keyword evidence="7" id="KW-0143">Chaperone</keyword>
<evidence type="ECO:0000313" key="13">
    <source>
        <dbReference type="Proteomes" id="UP000297225"/>
    </source>
</evidence>
<dbReference type="PROSITE" id="PS50198">
    <property type="entry name" value="PPIC_PPIASE_2"/>
    <property type="match status" value="1"/>
</dbReference>
<dbReference type="PROSITE" id="PS01096">
    <property type="entry name" value="PPIC_PPIASE_1"/>
    <property type="match status" value="1"/>
</dbReference>
<dbReference type="InterPro" id="IPR046357">
    <property type="entry name" value="PPIase_dom_sf"/>
</dbReference>
<comment type="subcellular location">
    <subcellularLocation>
        <location evidence="1">Cell inner membrane</location>
        <topology evidence="1">Single-pass type II membrane protein</topology>
        <orientation evidence="1">Periplasmic side</orientation>
    </subcellularLocation>
</comment>
<name>A0A4Y8WMJ8_9PORP</name>
<dbReference type="OrthoDB" id="9812372at2"/>
<dbReference type="InterPro" id="IPR027304">
    <property type="entry name" value="Trigger_fact/SurA_dom_sf"/>
</dbReference>
<evidence type="ECO:0000256" key="2">
    <source>
        <dbReference type="ARBA" id="ARBA00022475"/>
    </source>
</evidence>
<dbReference type="Pfam" id="PF13616">
    <property type="entry name" value="Rotamase_3"/>
    <property type="match status" value="1"/>
</dbReference>
<comment type="similarity">
    <text evidence="8">Belongs to the PpiD chaperone family.</text>
</comment>
<dbReference type="SUPFAM" id="SSF54534">
    <property type="entry name" value="FKBP-like"/>
    <property type="match status" value="1"/>
</dbReference>
<evidence type="ECO:0000256" key="8">
    <source>
        <dbReference type="ARBA" id="ARBA00038408"/>
    </source>
</evidence>
<dbReference type="GO" id="GO:0003755">
    <property type="term" value="F:peptidyl-prolyl cis-trans isomerase activity"/>
    <property type="evidence" value="ECO:0007669"/>
    <property type="project" value="InterPro"/>
</dbReference>
<keyword evidence="3" id="KW-0997">Cell inner membrane</keyword>
<evidence type="ECO:0000256" key="9">
    <source>
        <dbReference type="ARBA" id="ARBA00040743"/>
    </source>
</evidence>
<evidence type="ECO:0000256" key="1">
    <source>
        <dbReference type="ARBA" id="ARBA00004382"/>
    </source>
</evidence>
<organism evidence="12 13">
    <name type="scientific">Porphyromonas levii</name>
    <dbReference type="NCBI Taxonomy" id="28114"/>
    <lineage>
        <taxon>Bacteria</taxon>
        <taxon>Pseudomonadati</taxon>
        <taxon>Bacteroidota</taxon>
        <taxon>Bacteroidia</taxon>
        <taxon>Bacteroidales</taxon>
        <taxon>Porphyromonadaceae</taxon>
        <taxon>Porphyromonas</taxon>
    </lineage>
</organism>
<dbReference type="RefSeq" id="WP_134850025.1">
    <property type="nucleotide sequence ID" value="NZ_CP197400.1"/>
</dbReference>
<evidence type="ECO:0000256" key="3">
    <source>
        <dbReference type="ARBA" id="ARBA00022519"/>
    </source>
</evidence>
<dbReference type="STRING" id="1122973.GCA_000379925_02181"/>
<dbReference type="PANTHER" id="PTHR47529">
    <property type="entry name" value="PEPTIDYL-PROLYL CIS-TRANS ISOMERASE D"/>
    <property type="match status" value="1"/>
</dbReference>
<dbReference type="SUPFAM" id="SSF109998">
    <property type="entry name" value="Triger factor/SurA peptide-binding domain-like"/>
    <property type="match status" value="1"/>
</dbReference>
<comment type="caution">
    <text evidence="12">The sequence shown here is derived from an EMBL/GenBank/DDBJ whole genome shotgun (WGS) entry which is preliminary data.</text>
</comment>
<protein>
    <recommendedName>
        <fullName evidence="9">Periplasmic chaperone PpiD</fullName>
    </recommendedName>
    <alternativeName>
        <fullName evidence="10">Periplasmic folding chaperone</fullName>
    </alternativeName>
</protein>
<dbReference type="InterPro" id="IPR023058">
    <property type="entry name" value="PPIase_PpiC_CS"/>
</dbReference>
<sequence length="709" mass="77082">MAVLERIRGLAWVVVAVIGLGLLAFILGDVGNWFSSVSRDGEMTAFMVNGNQIKIQDYETLVNQEQERYKQMGQNLGEAESFQIRNMVYQGMVAKQVLKEEAEKIGLAVGAEETMELIQGENPSPMVMQYFVDPKTGAFDRTALVNFLKQINAKGGTAEEQAMLSQSKAMWIKIEEDVRAERLAQKYGNLVAGAVVANKLEQAYQAKADGTLSDVAYVQRSVAQATDVNVEVSEADVKAYYDARKKLFTSYSGGADVDVIYTTITPSTQDFANAKADIAEADKALRAGQNPNLVLDDYSDVKYQDTYFTIEDFNNPIFPADFAGYLATASVGEVSNVYDTGSALSVAKLIDKKVAPSTLKVSHIMLAPVGAKTETPSVDSLLAIVKAEPTRFAELAKNYSLDTNSSVKGGEIGELSEATATQFLGVDFSNAIFGATVGVPFSFKSQYGEHIVMVTEAGESVEKYKVAFAQRTVRASSETQSAIYNQMSSFLAANKGNAIDSLALNQGYQVLPNTMVSADHPQLSMGIENSRSLIRWAMSAKPGEISDITECGDKYVFVRLNDSYSNGVIPFNYVKEQLTEVVKNEKKVDAMYEQLLAAKPSSLEAYATNVASVVDTLTAVKFNTPTLASIGFEPRLNAAAAFAKPGVVTPVKGLSSVYLINVLNRHEDSAAIADVKLQLNAQRKGYVRSQVLGQVIQKADIQDRRAKFQ</sequence>
<dbReference type="AlphaFoldDB" id="A0A4Y8WMJ8"/>
<reference evidence="12 13" key="1">
    <citation type="submission" date="2019-03" db="EMBL/GenBank/DDBJ databases">
        <title>Porphyromonas levii Isolated from the Uterus of Dairy Cows.</title>
        <authorList>
            <person name="Francis A.M."/>
        </authorList>
    </citation>
    <scope>NUCLEOTIDE SEQUENCE [LARGE SCALE GENOMIC DNA]</scope>
    <source>
        <strain evidence="12 13">AF5678</strain>
    </source>
</reference>
<evidence type="ECO:0000256" key="10">
    <source>
        <dbReference type="ARBA" id="ARBA00042775"/>
    </source>
</evidence>
<accession>A0A4Y8WMJ8</accession>
<dbReference type="Proteomes" id="UP000297225">
    <property type="component" value="Unassembled WGS sequence"/>
</dbReference>
<dbReference type="InterPro" id="IPR052029">
    <property type="entry name" value="PpiD_chaperone"/>
</dbReference>
<proteinExistence type="inferred from homology"/>
<dbReference type="InterPro" id="IPR000297">
    <property type="entry name" value="PPIase_PpiC"/>
</dbReference>
<keyword evidence="6" id="KW-0472">Membrane</keyword>
<evidence type="ECO:0000256" key="4">
    <source>
        <dbReference type="ARBA" id="ARBA00022692"/>
    </source>
</evidence>
<evidence type="ECO:0000256" key="7">
    <source>
        <dbReference type="ARBA" id="ARBA00023186"/>
    </source>
</evidence>
<evidence type="ECO:0000256" key="5">
    <source>
        <dbReference type="ARBA" id="ARBA00022989"/>
    </source>
</evidence>